<evidence type="ECO:0000313" key="1">
    <source>
        <dbReference type="EMBL" id="KAF9472544.1"/>
    </source>
</evidence>
<proteinExistence type="predicted"/>
<keyword evidence="2" id="KW-1185">Reference proteome</keyword>
<evidence type="ECO:0000313" key="2">
    <source>
        <dbReference type="Proteomes" id="UP000807469"/>
    </source>
</evidence>
<protein>
    <submittedName>
        <fullName evidence="1">Uncharacterized protein</fullName>
    </submittedName>
</protein>
<accession>A0A9P5YPZ8</accession>
<dbReference type="EMBL" id="MU155524">
    <property type="protein sequence ID" value="KAF9472544.1"/>
    <property type="molecule type" value="Genomic_DNA"/>
</dbReference>
<dbReference type="AlphaFoldDB" id="A0A9P5YPZ8"/>
<dbReference type="Proteomes" id="UP000807469">
    <property type="component" value="Unassembled WGS sequence"/>
</dbReference>
<organism evidence="1 2">
    <name type="scientific">Pholiota conissans</name>
    <dbReference type="NCBI Taxonomy" id="109636"/>
    <lineage>
        <taxon>Eukaryota</taxon>
        <taxon>Fungi</taxon>
        <taxon>Dikarya</taxon>
        <taxon>Basidiomycota</taxon>
        <taxon>Agaricomycotina</taxon>
        <taxon>Agaricomycetes</taxon>
        <taxon>Agaricomycetidae</taxon>
        <taxon>Agaricales</taxon>
        <taxon>Agaricineae</taxon>
        <taxon>Strophariaceae</taxon>
        <taxon>Pholiota</taxon>
    </lineage>
</organism>
<comment type="caution">
    <text evidence="1">The sequence shown here is derived from an EMBL/GenBank/DDBJ whole genome shotgun (WGS) entry which is preliminary data.</text>
</comment>
<gene>
    <name evidence="1" type="ORF">BDN70DRAFT_455257</name>
</gene>
<sequence length="73" mass="8199">MCSQRQTKSVPTTRNVSEFRIARSKAIIVSPCPCPCHCLCPSSLQAKKSEQDYTHLKGPQKSENSKYNLFLPT</sequence>
<reference evidence="1" key="1">
    <citation type="submission" date="2020-11" db="EMBL/GenBank/DDBJ databases">
        <authorList>
            <consortium name="DOE Joint Genome Institute"/>
            <person name="Ahrendt S."/>
            <person name="Riley R."/>
            <person name="Andreopoulos W."/>
            <person name="Labutti K."/>
            <person name="Pangilinan J."/>
            <person name="Ruiz-Duenas F.J."/>
            <person name="Barrasa J.M."/>
            <person name="Sanchez-Garcia M."/>
            <person name="Camarero S."/>
            <person name="Miyauchi S."/>
            <person name="Serrano A."/>
            <person name="Linde D."/>
            <person name="Babiker R."/>
            <person name="Drula E."/>
            <person name="Ayuso-Fernandez I."/>
            <person name="Pacheco R."/>
            <person name="Padilla G."/>
            <person name="Ferreira P."/>
            <person name="Barriuso J."/>
            <person name="Kellner H."/>
            <person name="Castanera R."/>
            <person name="Alfaro M."/>
            <person name="Ramirez L."/>
            <person name="Pisabarro A.G."/>
            <person name="Kuo A."/>
            <person name="Tritt A."/>
            <person name="Lipzen A."/>
            <person name="He G."/>
            <person name="Yan M."/>
            <person name="Ng V."/>
            <person name="Cullen D."/>
            <person name="Martin F."/>
            <person name="Rosso M.-N."/>
            <person name="Henrissat B."/>
            <person name="Hibbett D."/>
            <person name="Martinez A.T."/>
            <person name="Grigoriev I.V."/>
        </authorList>
    </citation>
    <scope>NUCLEOTIDE SEQUENCE</scope>
    <source>
        <strain evidence="1">CIRM-BRFM 674</strain>
    </source>
</reference>
<name>A0A9P5YPZ8_9AGAR</name>